<dbReference type="EMBL" id="CP034345">
    <property type="protein sequence ID" value="QGX96014.1"/>
    <property type="molecule type" value="Genomic_DNA"/>
</dbReference>
<gene>
    <name evidence="2" type="ORF">EI982_15120</name>
</gene>
<dbReference type="GeneID" id="43370903"/>
<evidence type="ECO:0000313" key="3">
    <source>
        <dbReference type="Proteomes" id="UP000428325"/>
    </source>
</evidence>
<evidence type="ECO:0008006" key="4">
    <source>
        <dbReference type="Google" id="ProtNLM"/>
    </source>
</evidence>
<reference evidence="2 3" key="1">
    <citation type="submission" date="2018-12" db="EMBL/GenBank/DDBJ databases">
        <title>Complete genome sequence of Haloplanus rallus MBLA0036.</title>
        <authorList>
            <person name="Nam Y.-d."/>
            <person name="Kang J."/>
            <person name="Chung W.-H."/>
            <person name="Park Y.S."/>
        </authorList>
    </citation>
    <scope>NUCLEOTIDE SEQUENCE [LARGE SCALE GENOMIC DNA]</scope>
    <source>
        <strain evidence="2 3">MBLA0036</strain>
    </source>
</reference>
<proteinExistence type="predicted"/>
<dbReference type="Gene3D" id="3.20.20.120">
    <property type="entry name" value="Enolase-like C-terminal domain"/>
    <property type="match status" value="1"/>
</dbReference>
<feature type="region of interest" description="Disordered" evidence="1">
    <location>
        <begin position="322"/>
        <end position="352"/>
    </location>
</feature>
<keyword evidence="3" id="KW-1185">Reference proteome</keyword>
<protein>
    <recommendedName>
        <fullName evidence="4">Enolase</fullName>
    </recommendedName>
</protein>
<dbReference type="Gene3D" id="3.30.390.10">
    <property type="entry name" value="Enolase-like, N-terminal domain"/>
    <property type="match status" value="1"/>
</dbReference>
<evidence type="ECO:0000313" key="2">
    <source>
        <dbReference type="EMBL" id="QGX96014.1"/>
    </source>
</evidence>
<dbReference type="InterPro" id="IPR029017">
    <property type="entry name" value="Enolase-like_N"/>
</dbReference>
<organism evidence="2 3">
    <name type="scientific">Haloplanus rallus</name>
    <dbReference type="NCBI Taxonomy" id="1816183"/>
    <lineage>
        <taxon>Archaea</taxon>
        <taxon>Methanobacteriati</taxon>
        <taxon>Methanobacteriota</taxon>
        <taxon>Stenosarchaea group</taxon>
        <taxon>Halobacteria</taxon>
        <taxon>Halobacteriales</taxon>
        <taxon>Haloferacaceae</taxon>
        <taxon>Haloplanus</taxon>
    </lineage>
</organism>
<evidence type="ECO:0000256" key="1">
    <source>
        <dbReference type="SAM" id="MobiDB-lite"/>
    </source>
</evidence>
<sequence length="352" mass="38716">MTLYDRLADLPLRIDRETRRRHERDTSSDFIRATTVFELHGDGRVGRGEDVTYDTEDHDALADVGALAPTGEFTFDAFSAALDDTDLFPTKEPERPSARHYRRWALESAALDLALRQADTDLASALGRERSPVTFVVSTRLGDPPTTDRVEAILDRHPDLELKLDPTSDWTADLVADLAATDAVRVLDLKGHYVGTTVDQAPDPELYERVIEGFPEAVIEDPAITEGTRSLVEGAADRLSWDAPITDVESVRDLPFEPRWLNVKPSRFGTVESLLETIEYARERDVTLYGGGQFELGVGRAHVQTLAATFYPDAPNDVAPGAYNLPALPADPPGSPLVPSDDPVGLDFYSSD</sequence>
<dbReference type="Proteomes" id="UP000428325">
    <property type="component" value="Chromosome"/>
</dbReference>
<dbReference type="SUPFAM" id="SSF51604">
    <property type="entry name" value="Enolase C-terminal domain-like"/>
    <property type="match status" value="1"/>
</dbReference>
<accession>A0A6B9FBD9</accession>
<dbReference type="KEGG" id="hra:EI982_15120"/>
<dbReference type="OrthoDB" id="155947at2157"/>
<dbReference type="AlphaFoldDB" id="A0A6B9FBD9"/>
<name>A0A6B9FBD9_9EURY</name>
<dbReference type="InterPro" id="IPR036849">
    <property type="entry name" value="Enolase-like_C_sf"/>
</dbReference>
<dbReference type="RefSeq" id="WP_157690473.1">
    <property type="nucleotide sequence ID" value="NZ_CP034345.1"/>
</dbReference>